<evidence type="ECO:0000256" key="1">
    <source>
        <dbReference type="ARBA" id="ARBA00022884"/>
    </source>
</evidence>
<evidence type="ECO:0000256" key="2">
    <source>
        <dbReference type="PROSITE-ProRule" id="PRU00176"/>
    </source>
</evidence>
<dbReference type="PANTHER" id="PTHR48027">
    <property type="entry name" value="HETEROGENEOUS NUCLEAR RIBONUCLEOPROTEIN 87F-RELATED"/>
    <property type="match status" value="1"/>
</dbReference>
<dbReference type="PROSITE" id="PS50102">
    <property type="entry name" value="RRM"/>
    <property type="match status" value="3"/>
</dbReference>
<accession>A0A8X6GQX0</accession>
<dbReference type="InterPro" id="IPR035979">
    <property type="entry name" value="RBD_domain_sf"/>
</dbReference>
<dbReference type="CDD" id="cd00590">
    <property type="entry name" value="RRM_SF"/>
    <property type="match status" value="2"/>
</dbReference>
<dbReference type="Proteomes" id="UP000887116">
    <property type="component" value="Unassembled WGS sequence"/>
</dbReference>
<dbReference type="SUPFAM" id="SSF54928">
    <property type="entry name" value="RNA-binding domain, RBD"/>
    <property type="match status" value="2"/>
</dbReference>
<evidence type="ECO:0000259" key="3">
    <source>
        <dbReference type="PROSITE" id="PS50102"/>
    </source>
</evidence>
<dbReference type="AlphaFoldDB" id="A0A8X6GQX0"/>
<proteinExistence type="predicted"/>
<dbReference type="OrthoDB" id="6413581at2759"/>
<organism evidence="4 5">
    <name type="scientific">Trichonephila clavata</name>
    <name type="common">Joro spider</name>
    <name type="synonym">Nephila clavata</name>
    <dbReference type="NCBI Taxonomy" id="2740835"/>
    <lineage>
        <taxon>Eukaryota</taxon>
        <taxon>Metazoa</taxon>
        <taxon>Ecdysozoa</taxon>
        <taxon>Arthropoda</taxon>
        <taxon>Chelicerata</taxon>
        <taxon>Arachnida</taxon>
        <taxon>Araneae</taxon>
        <taxon>Araneomorphae</taxon>
        <taxon>Entelegynae</taxon>
        <taxon>Araneoidea</taxon>
        <taxon>Nephilidae</taxon>
        <taxon>Trichonephila</taxon>
    </lineage>
</organism>
<dbReference type="Gene3D" id="3.30.70.330">
    <property type="match status" value="3"/>
</dbReference>
<feature type="domain" description="RRM" evidence="3">
    <location>
        <begin position="99"/>
        <end position="175"/>
    </location>
</feature>
<reference evidence="4" key="1">
    <citation type="submission" date="2020-07" db="EMBL/GenBank/DDBJ databases">
        <title>Multicomponent nature underlies the extraordinary mechanical properties of spider dragline silk.</title>
        <authorList>
            <person name="Kono N."/>
            <person name="Nakamura H."/>
            <person name="Mori M."/>
            <person name="Yoshida Y."/>
            <person name="Ohtoshi R."/>
            <person name="Malay A.D."/>
            <person name="Moran D.A.P."/>
            <person name="Tomita M."/>
            <person name="Numata K."/>
            <person name="Arakawa K."/>
        </authorList>
    </citation>
    <scope>NUCLEOTIDE SEQUENCE</scope>
</reference>
<comment type="caution">
    <text evidence="4">The sequence shown here is derived from an EMBL/GenBank/DDBJ whole genome shotgun (WGS) entry which is preliminary data.</text>
</comment>
<evidence type="ECO:0000313" key="5">
    <source>
        <dbReference type="Proteomes" id="UP000887116"/>
    </source>
</evidence>
<dbReference type="InterPro" id="IPR012677">
    <property type="entry name" value="Nucleotide-bd_a/b_plait_sf"/>
</dbReference>
<dbReference type="EMBL" id="BMAO01016523">
    <property type="protein sequence ID" value="GFR09257.1"/>
    <property type="molecule type" value="Genomic_DNA"/>
</dbReference>
<protein>
    <submittedName>
        <fullName evidence="4">Polyadenylate-binding protein 1</fullName>
    </submittedName>
</protein>
<dbReference type="SMART" id="SM00360">
    <property type="entry name" value="RRM"/>
    <property type="match status" value="3"/>
</dbReference>
<feature type="domain" description="RRM" evidence="3">
    <location>
        <begin position="3"/>
        <end position="81"/>
    </location>
</feature>
<dbReference type="Pfam" id="PF00076">
    <property type="entry name" value="RRM_1"/>
    <property type="match status" value="3"/>
</dbReference>
<feature type="domain" description="RRM" evidence="3">
    <location>
        <begin position="197"/>
        <end position="277"/>
    </location>
</feature>
<evidence type="ECO:0000313" key="4">
    <source>
        <dbReference type="EMBL" id="GFR09257.1"/>
    </source>
</evidence>
<sequence>MASMILIENLYPKVDVSELCKAFGKYGRILSADIEYDKNLVSVGKGYVYFAEEPSAQRAVQEMNEVKKKLGSPIHVKIVKYEKENNFVSVSAAADYDETKIFVNNIDSNWHDRHLRREFMRFGEINDVKISENDGKSNGYGFVKFLKSSSANEAIKRLNGIVVKNRKLVVEPFIPWTLRKRKRSSLDFAEVSGVEYNNLHVKNLHKSITENELKTLFERFGPILSVKIPLDENGQSRGFGFVCFQKEEDASKAREKWITFHIKLKYWKLILIRRRLKDKSIYKHSEKIPKLEDSQVGQGKRNKRKQEKMLYFSQMFYANH</sequence>
<gene>
    <name evidence="4" type="primary">PABPC1</name>
    <name evidence="4" type="ORF">TNCT_180922</name>
</gene>
<dbReference type="InterPro" id="IPR052462">
    <property type="entry name" value="SLIRP/GR-RBP-like"/>
</dbReference>
<name>A0A8X6GQX0_TRICU</name>
<dbReference type="InterPro" id="IPR000504">
    <property type="entry name" value="RRM_dom"/>
</dbReference>
<keyword evidence="5" id="KW-1185">Reference proteome</keyword>
<dbReference type="GO" id="GO:0003723">
    <property type="term" value="F:RNA binding"/>
    <property type="evidence" value="ECO:0007669"/>
    <property type="project" value="UniProtKB-UniRule"/>
</dbReference>
<keyword evidence="1 2" id="KW-0694">RNA-binding</keyword>